<organism evidence="2 3">
    <name type="scientific">Cupriavidus basilensis</name>
    <dbReference type="NCBI Taxonomy" id="68895"/>
    <lineage>
        <taxon>Bacteria</taxon>
        <taxon>Pseudomonadati</taxon>
        <taxon>Pseudomonadota</taxon>
        <taxon>Betaproteobacteria</taxon>
        <taxon>Burkholderiales</taxon>
        <taxon>Burkholderiaceae</taxon>
        <taxon>Cupriavidus</taxon>
    </lineage>
</organism>
<evidence type="ECO:0000313" key="2">
    <source>
        <dbReference type="EMBL" id="MDF3837435.1"/>
    </source>
</evidence>
<evidence type="ECO:0000313" key="3">
    <source>
        <dbReference type="Proteomes" id="UP001216674"/>
    </source>
</evidence>
<gene>
    <name evidence="2" type="ORF">P3W85_31465</name>
</gene>
<keyword evidence="1" id="KW-0472">Membrane</keyword>
<protein>
    <submittedName>
        <fullName evidence="2">YbfB/YjiJ family MFS transporter</fullName>
    </submittedName>
</protein>
<dbReference type="SUPFAM" id="SSF103473">
    <property type="entry name" value="MFS general substrate transporter"/>
    <property type="match status" value="1"/>
</dbReference>
<keyword evidence="1" id="KW-0812">Transmembrane</keyword>
<dbReference type="PANTHER" id="PTHR23537:SF1">
    <property type="entry name" value="SUGAR TRANSPORTER"/>
    <property type="match status" value="1"/>
</dbReference>
<feature type="transmembrane region" description="Helical" evidence="1">
    <location>
        <begin position="21"/>
        <end position="46"/>
    </location>
</feature>
<feature type="transmembrane region" description="Helical" evidence="1">
    <location>
        <begin position="233"/>
        <end position="252"/>
    </location>
</feature>
<proteinExistence type="predicted"/>
<feature type="transmembrane region" description="Helical" evidence="1">
    <location>
        <begin position="116"/>
        <end position="139"/>
    </location>
</feature>
<feature type="transmembrane region" description="Helical" evidence="1">
    <location>
        <begin position="58"/>
        <end position="80"/>
    </location>
</feature>
<comment type="caution">
    <text evidence="2">The sequence shown here is derived from an EMBL/GenBank/DDBJ whole genome shotgun (WGS) entry which is preliminary data.</text>
</comment>
<feature type="transmembrane region" description="Helical" evidence="1">
    <location>
        <begin position="92"/>
        <end position="110"/>
    </location>
</feature>
<dbReference type="RefSeq" id="WP_276267636.1">
    <property type="nucleotide sequence ID" value="NZ_JARJLM010000509.1"/>
</dbReference>
<dbReference type="InterPro" id="IPR010645">
    <property type="entry name" value="MFS_4"/>
</dbReference>
<feature type="transmembrane region" description="Helical" evidence="1">
    <location>
        <begin position="151"/>
        <end position="173"/>
    </location>
</feature>
<name>A0ABT6AXT1_9BURK</name>
<sequence length="399" mass="40405">MARIRSGPVRGDASARTALAAWLPLLPSLAAALVLAVGMGFGRFAFTGMYPLMVRDGLLSVSAGSLAASANYAGYLAGALAMTRSPERAAPFLCRVALLGTAACLLALALPAAPGFFIAVRFLAGVFSAIALIAASVWLFHLPGQAHSAPLLFSGVGAGILLSAELIAAGNAAGWHSPVLWSALCAGSAVLALPAWPHFGASRAPQPPPSPNAPGHAGYPAARTGDPGPWPLVASYGLAGFGYIVTATYLPLFVRDALGHIDPVHIWAAFGLGAAPSCFFWHALHNRLGTRRALALNLLVQAVGVILPALSQAAPSYLASALLVGGTFVGTVTIAMPAAKRMAHAVRFNLLAAMTAAYGVGQIAGPLVSNALMAHAQSFAGPLAAATVALLASTAACFL</sequence>
<dbReference type="Gene3D" id="1.20.1250.20">
    <property type="entry name" value="MFS general substrate transporter like domains"/>
    <property type="match status" value="1"/>
</dbReference>
<dbReference type="Pfam" id="PF06779">
    <property type="entry name" value="MFS_4"/>
    <property type="match status" value="1"/>
</dbReference>
<feature type="transmembrane region" description="Helical" evidence="1">
    <location>
        <begin position="293"/>
        <end position="311"/>
    </location>
</feature>
<feature type="transmembrane region" description="Helical" evidence="1">
    <location>
        <begin position="379"/>
        <end position="398"/>
    </location>
</feature>
<dbReference type="PANTHER" id="PTHR23537">
    <property type="match status" value="1"/>
</dbReference>
<reference evidence="2 3" key="1">
    <citation type="submission" date="2023-03" db="EMBL/GenBank/DDBJ databases">
        <title>Draft assemblies of triclosan tolerant bacteria isolated from returned activated sludge.</title>
        <authorList>
            <person name="Van Hamelsveld S."/>
        </authorList>
    </citation>
    <scope>NUCLEOTIDE SEQUENCE [LARGE SCALE GENOMIC DNA]</scope>
    <source>
        <strain evidence="2 3">GW210010_S58</strain>
    </source>
</reference>
<keyword evidence="3" id="KW-1185">Reference proteome</keyword>
<feature type="transmembrane region" description="Helical" evidence="1">
    <location>
        <begin position="264"/>
        <end position="281"/>
    </location>
</feature>
<accession>A0ABT6AXT1</accession>
<dbReference type="EMBL" id="JARJLM010000509">
    <property type="protein sequence ID" value="MDF3837435.1"/>
    <property type="molecule type" value="Genomic_DNA"/>
</dbReference>
<dbReference type="Proteomes" id="UP001216674">
    <property type="component" value="Unassembled WGS sequence"/>
</dbReference>
<feature type="transmembrane region" description="Helical" evidence="1">
    <location>
        <begin position="348"/>
        <end position="367"/>
    </location>
</feature>
<evidence type="ECO:0000256" key="1">
    <source>
        <dbReference type="SAM" id="Phobius"/>
    </source>
</evidence>
<feature type="transmembrane region" description="Helical" evidence="1">
    <location>
        <begin position="179"/>
        <end position="196"/>
    </location>
</feature>
<keyword evidence="1" id="KW-1133">Transmembrane helix</keyword>
<dbReference type="InterPro" id="IPR036259">
    <property type="entry name" value="MFS_trans_sf"/>
</dbReference>
<feature type="transmembrane region" description="Helical" evidence="1">
    <location>
        <begin position="317"/>
        <end position="336"/>
    </location>
</feature>